<proteinExistence type="predicted"/>
<evidence type="ECO:0000313" key="2">
    <source>
        <dbReference type="EMBL" id="EIM06306.1"/>
    </source>
</evidence>
<dbReference type="InterPro" id="IPR024726">
    <property type="entry name" value="FhuF_C"/>
</dbReference>
<name>A0AA87IKH4_9BACL</name>
<dbReference type="Pfam" id="PF11575">
    <property type="entry name" value="FhuF_C"/>
    <property type="match status" value="1"/>
</dbReference>
<reference evidence="2 3" key="1">
    <citation type="journal article" date="2012" name="J. Bacteriol.">
        <title>Genome Sequence of the Antarctic Psychrophile Bacterium Planococcus antarcticus DSM 14505.</title>
        <authorList>
            <person name="Margolles A."/>
            <person name="Gueimonde M."/>
            <person name="Sanchez B."/>
        </authorList>
    </citation>
    <scope>NUCLEOTIDE SEQUENCE [LARGE SCALE GENOMIC DNA]</scope>
    <source>
        <strain evidence="2 3">DSM 14505</strain>
    </source>
</reference>
<evidence type="ECO:0000313" key="3">
    <source>
        <dbReference type="Proteomes" id="UP000004725"/>
    </source>
</evidence>
<comment type="caution">
    <text evidence="2">The sequence shown here is derived from an EMBL/GenBank/DDBJ whole genome shotgun (WGS) entry which is preliminary data.</text>
</comment>
<sequence length="255" mass="28855">MLCRLAAEESAYLAEHFRLLEEADGEEKISLSQLKDPEFLEDFLELLKTELGTDSTLAAGSQLMKRIGYLAVVPPLYAAAVFKKALNMDFDACYLVPRRQGDLWMPQLFLEDISALKLAGEARSNRFETFARELFGGLAVVVQAVSTAASVPKSVLWEKVAVYVYWLYESHLMEESDSAVQLQARWDFEFILNELPSSAFGERVNPLQKFYKKKTVATGENETVRIRQTCCFSYETGGDKGYCKNCPKKPKKMIQ</sequence>
<organism evidence="2 3">
    <name type="scientific">Planococcus antarcticus DSM 14505</name>
    <dbReference type="NCBI Taxonomy" id="1185653"/>
    <lineage>
        <taxon>Bacteria</taxon>
        <taxon>Bacillati</taxon>
        <taxon>Bacillota</taxon>
        <taxon>Bacilli</taxon>
        <taxon>Bacillales</taxon>
        <taxon>Caryophanaceae</taxon>
        <taxon>Planococcus</taxon>
    </lineage>
</organism>
<dbReference type="Proteomes" id="UP000004725">
    <property type="component" value="Unassembled WGS sequence"/>
</dbReference>
<dbReference type="EMBL" id="AJYB01000033">
    <property type="protein sequence ID" value="EIM06306.1"/>
    <property type="molecule type" value="Genomic_DNA"/>
</dbReference>
<evidence type="ECO:0000259" key="1">
    <source>
        <dbReference type="Pfam" id="PF11575"/>
    </source>
</evidence>
<dbReference type="GO" id="GO:0051537">
    <property type="term" value="F:2 iron, 2 sulfur cluster binding"/>
    <property type="evidence" value="ECO:0007669"/>
    <property type="project" value="InterPro"/>
</dbReference>
<dbReference type="AlphaFoldDB" id="A0AA87IKH4"/>
<gene>
    <name evidence="2" type="ORF">A1A1_12107</name>
</gene>
<feature type="domain" description="Ferric siderophore reductase C-terminal" evidence="1">
    <location>
        <begin position="227"/>
        <end position="248"/>
    </location>
</feature>
<protein>
    <submittedName>
        <fullName evidence="2">FhuF/siderophore biosynthesis protein</fullName>
    </submittedName>
</protein>
<dbReference type="RefSeq" id="WP_006830391.1">
    <property type="nucleotide sequence ID" value="NZ_AJYB01000033.1"/>
</dbReference>
<accession>A0AA87IKH4</accession>